<keyword evidence="3" id="KW-1185">Reference proteome</keyword>
<dbReference type="PANTHER" id="PTHR35486">
    <property type="entry name" value="EXPRESSED PROTEIN"/>
    <property type="match status" value="1"/>
</dbReference>
<name>A0A2U1L702_ARTAN</name>
<feature type="region of interest" description="Disordered" evidence="1">
    <location>
        <begin position="43"/>
        <end position="88"/>
    </location>
</feature>
<feature type="compositionally biased region" description="Low complexity" evidence="1">
    <location>
        <begin position="77"/>
        <end position="86"/>
    </location>
</feature>
<dbReference type="OrthoDB" id="688025at2759"/>
<dbReference type="STRING" id="35608.A0A2U1L702"/>
<dbReference type="PANTHER" id="PTHR35486:SF1">
    <property type="entry name" value="OS02G0689500 PROTEIN"/>
    <property type="match status" value="1"/>
</dbReference>
<protein>
    <submittedName>
        <fullName evidence="2">Uncharacterized protein</fullName>
    </submittedName>
</protein>
<dbReference type="Proteomes" id="UP000245207">
    <property type="component" value="Unassembled WGS sequence"/>
</dbReference>
<evidence type="ECO:0000256" key="1">
    <source>
        <dbReference type="SAM" id="MobiDB-lite"/>
    </source>
</evidence>
<accession>A0A2U1L702</accession>
<sequence>MRCKKHYTDLSSTIGVCSSCLRERLIHLIAIQEQHNQTLETLKHHNSVKLQPPASRKSDYSDPPRHHHSHSDQLFYTTPQVTTSTTAAPKKRSFIRFLSLQNFFRSRHKTEDDDATSSSSWISSILHRRKKTVHVDEPVVTAPVRRQYCRDRGMSPARNSDDEGGACDEPWKNTPRRMGRRGHARNGSGLTFCVSPYIVRPSPNRPQWNDGVSGEIRVANLMNTKAFCANRSRKLADFGRPSQNR</sequence>
<dbReference type="EMBL" id="PKPP01011094">
    <property type="protein sequence ID" value="PWA44795.1"/>
    <property type="molecule type" value="Genomic_DNA"/>
</dbReference>
<dbReference type="AlphaFoldDB" id="A0A2U1L702"/>
<feature type="compositionally biased region" description="Basic residues" evidence="1">
    <location>
        <begin position="174"/>
        <end position="184"/>
    </location>
</feature>
<feature type="region of interest" description="Disordered" evidence="1">
    <location>
        <begin position="152"/>
        <end position="187"/>
    </location>
</feature>
<evidence type="ECO:0000313" key="2">
    <source>
        <dbReference type="EMBL" id="PWA44795.1"/>
    </source>
</evidence>
<reference evidence="2 3" key="1">
    <citation type="journal article" date="2018" name="Mol. Plant">
        <title>The genome of Artemisia annua provides insight into the evolution of Asteraceae family and artemisinin biosynthesis.</title>
        <authorList>
            <person name="Shen Q."/>
            <person name="Zhang L."/>
            <person name="Liao Z."/>
            <person name="Wang S."/>
            <person name="Yan T."/>
            <person name="Shi P."/>
            <person name="Liu M."/>
            <person name="Fu X."/>
            <person name="Pan Q."/>
            <person name="Wang Y."/>
            <person name="Lv Z."/>
            <person name="Lu X."/>
            <person name="Zhang F."/>
            <person name="Jiang W."/>
            <person name="Ma Y."/>
            <person name="Chen M."/>
            <person name="Hao X."/>
            <person name="Li L."/>
            <person name="Tang Y."/>
            <person name="Lv G."/>
            <person name="Zhou Y."/>
            <person name="Sun X."/>
            <person name="Brodelius P.E."/>
            <person name="Rose J.K.C."/>
            <person name="Tang K."/>
        </authorList>
    </citation>
    <scope>NUCLEOTIDE SEQUENCE [LARGE SCALE GENOMIC DNA]</scope>
    <source>
        <strain evidence="3">cv. Huhao1</strain>
        <tissue evidence="2">Leaf</tissue>
    </source>
</reference>
<evidence type="ECO:0000313" key="3">
    <source>
        <dbReference type="Proteomes" id="UP000245207"/>
    </source>
</evidence>
<proteinExistence type="predicted"/>
<organism evidence="2 3">
    <name type="scientific">Artemisia annua</name>
    <name type="common">Sweet wormwood</name>
    <dbReference type="NCBI Taxonomy" id="35608"/>
    <lineage>
        <taxon>Eukaryota</taxon>
        <taxon>Viridiplantae</taxon>
        <taxon>Streptophyta</taxon>
        <taxon>Embryophyta</taxon>
        <taxon>Tracheophyta</taxon>
        <taxon>Spermatophyta</taxon>
        <taxon>Magnoliopsida</taxon>
        <taxon>eudicotyledons</taxon>
        <taxon>Gunneridae</taxon>
        <taxon>Pentapetalae</taxon>
        <taxon>asterids</taxon>
        <taxon>campanulids</taxon>
        <taxon>Asterales</taxon>
        <taxon>Asteraceae</taxon>
        <taxon>Asteroideae</taxon>
        <taxon>Anthemideae</taxon>
        <taxon>Artemisiinae</taxon>
        <taxon>Artemisia</taxon>
    </lineage>
</organism>
<gene>
    <name evidence="2" type="ORF">CTI12_AA524210</name>
</gene>
<comment type="caution">
    <text evidence="2">The sequence shown here is derived from an EMBL/GenBank/DDBJ whole genome shotgun (WGS) entry which is preliminary data.</text>
</comment>